<gene>
    <name evidence="3" type="ORF">A3A93_00705</name>
</gene>
<sequence length="549" mass="63568">MERVRSEISFILVLASIISVFFIFDLFIHRGQPTTFDGPTHIANIAQIYGALSDGEFPARWGDGFARYGMPIPIFAQQVTSYLGAFLTFITHDVVLSYNLVVFMGLLLSTVLMYIFLRLYVGKIPAVTGAFLFHFAPYRIMNVYIRGALPEFFSSIFMLGTLIGLHLLFEKKSRSGYFVLTISLALLLLTHPFMFVVASIVFVLYGLFLWIKNRQKAKMSVIVIFLLILGFGIAAYFLVPLLREIKYFYYGQSADHYAKGQFLTIQQFIVEQWFYFRHDVSTRYHYHLGGVIEGGVFIISVITFGLTLIRKKKITVEHIFMAAGLLYIFFMLPISEFLYENIRLLGNIQHPWRMMSGYILIPPILLAFLLERFKYQKLILYFLIIIVAFIRFPQLYGKNYTEYPQNTYFVTDYNLHATVMNTVWTGEVRSYPYKKQKAEIIEGKGKIVCSDVKNAERQYLVEAQSEVRLADYTFYFPGWRAYVDGTEVLIEFQDPEYRGVITYKIPQGQHQVTVKFTETKVRQLGNAVTLLSLAAFVGGYYIIRRYKII</sequence>
<feature type="transmembrane region" description="Helical" evidence="1">
    <location>
        <begin position="524"/>
        <end position="543"/>
    </location>
</feature>
<feature type="transmembrane region" description="Helical" evidence="1">
    <location>
        <begin position="319"/>
        <end position="339"/>
    </location>
</feature>
<proteinExistence type="predicted"/>
<organism evidence="3 4">
    <name type="scientific">Candidatus Roizmanbacteria bacterium RIFCSPLOWO2_01_FULL_38_12</name>
    <dbReference type="NCBI Taxonomy" id="1802061"/>
    <lineage>
        <taxon>Bacteria</taxon>
        <taxon>Candidatus Roizmaniibacteriota</taxon>
    </lineage>
</organism>
<keyword evidence="1" id="KW-1133">Transmembrane helix</keyword>
<feature type="transmembrane region" description="Helical" evidence="1">
    <location>
        <begin position="7"/>
        <end position="28"/>
    </location>
</feature>
<feature type="transmembrane region" description="Helical" evidence="1">
    <location>
        <begin position="378"/>
        <end position="396"/>
    </location>
</feature>
<feature type="transmembrane region" description="Helical" evidence="1">
    <location>
        <begin position="152"/>
        <end position="169"/>
    </location>
</feature>
<evidence type="ECO:0000313" key="4">
    <source>
        <dbReference type="Proteomes" id="UP000177141"/>
    </source>
</evidence>
<keyword evidence="1" id="KW-0472">Membrane</keyword>
<comment type="caution">
    <text evidence="3">The sequence shown here is derived from an EMBL/GenBank/DDBJ whole genome shotgun (WGS) entry which is preliminary data.</text>
</comment>
<dbReference type="InterPro" id="IPR018776">
    <property type="entry name" value="Membrane_prot_PTPS-rel_domain"/>
</dbReference>
<feature type="transmembrane region" description="Helical" evidence="1">
    <location>
        <begin position="123"/>
        <end position="140"/>
    </location>
</feature>
<keyword evidence="1" id="KW-0812">Transmembrane</keyword>
<accession>A0A1F7J084</accession>
<reference evidence="3 4" key="1">
    <citation type="journal article" date="2016" name="Nat. Commun.">
        <title>Thousands of microbial genomes shed light on interconnected biogeochemical processes in an aquifer system.</title>
        <authorList>
            <person name="Anantharaman K."/>
            <person name="Brown C.T."/>
            <person name="Hug L.A."/>
            <person name="Sharon I."/>
            <person name="Castelle C.J."/>
            <person name="Probst A.J."/>
            <person name="Thomas B.C."/>
            <person name="Singh A."/>
            <person name="Wilkins M.J."/>
            <person name="Karaoz U."/>
            <person name="Brodie E.L."/>
            <person name="Williams K.H."/>
            <person name="Hubbard S.S."/>
            <person name="Banfield J.F."/>
        </authorList>
    </citation>
    <scope>NUCLEOTIDE SEQUENCE [LARGE SCALE GENOMIC DNA]</scope>
</reference>
<feature type="transmembrane region" description="Helical" evidence="1">
    <location>
        <begin position="284"/>
        <end position="307"/>
    </location>
</feature>
<feature type="transmembrane region" description="Helical" evidence="1">
    <location>
        <begin position="351"/>
        <end position="371"/>
    </location>
</feature>
<dbReference type="AlphaFoldDB" id="A0A1F7J084"/>
<name>A0A1F7J084_9BACT</name>
<dbReference type="STRING" id="1802061.A3A93_00705"/>
<feature type="domain" description="Membrane protein 6-pyruvoyl-tetrahydropterin synthase-related" evidence="2">
    <location>
        <begin position="82"/>
        <end position="407"/>
    </location>
</feature>
<feature type="transmembrane region" description="Helical" evidence="1">
    <location>
        <begin position="220"/>
        <end position="239"/>
    </location>
</feature>
<evidence type="ECO:0000256" key="1">
    <source>
        <dbReference type="SAM" id="Phobius"/>
    </source>
</evidence>
<feature type="transmembrane region" description="Helical" evidence="1">
    <location>
        <begin position="96"/>
        <end position="117"/>
    </location>
</feature>
<dbReference type="Pfam" id="PF10131">
    <property type="entry name" value="PTPS_related"/>
    <property type="match status" value="1"/>
</dbReference>
<feature type="transmembrane region" description="Helical" evidence="1">
    <location>
        <begin position="68"/>
        <end position="89"/>
    </location>
</feature>
<evidence type="ECO:0000313" key="3">
    <source>
        <dbReference type="EMBL" id="OGK49015.1"/>
    </source>
</evidence>
<dbReference type="EMBL" id="MGAL01000007">
    <property type="protein sequence ID" value="OGK49015.1"/>
    <property type="molecule type" value="Genomic_DNA"/>
</dbReference>
<protein>
    <recommendedName>
        <fullName evidence="2">Membrane protein 6-pyruvoyl-tetrahydropterin synthase-related domain-containing protein</fullName>
    </recommendedName>
</protein>
<feature type="transmembrane region" description="Helical" evidence="1">
    <location>
        <begin position="175"/>
        <end position="208"/>
    </location>
</feature>
<dbReference type="Proteomes" id="UP000177141">
    <property type="component" value="Unassembled WGS sequence"/>
</dbReference>
<evidence type="ECO:0000259" key="2">
    <source>
        <dbReference type="Pfam" id="PF10131"/>
    </source>
</evidence>